<dbReference type="Gene3D" id="3.60.20.10">
    <property type="entry name" value="Glutamine Phosphoribosylpyrophosphate, subunit 1, domain 1"/>
    <property type="match status" value="1"/>
</dbReference>
<dbReference type="InterPro" id="IPR016295">
    <property type="entry name" value="Proteasome_beta4"/>
</dbReference>
<evidence type="ECO:0000313" key="4">
    <source>
        <dbReference type="Proteomes" id="UP000887566"/>
    </source>
</evidence>
<comment type="subcellular location">
    <subcellularLocation>
        <location evidence="3">Cytoplasm</location>
    </subcellularLocation>
    <subcellularLocation>
        <location evidence="3">Nucleus</location>
    </subcellularLocation>
</comment>
<dbReference type="GO" id="GO:0005737">
    <property type="term" value="C:cytoplasm"/>
    <property type="evidence" value="ECO:0007669"/>
    <property type="project" value="UniProtKB-SubCell"/>
</dbReference>
<keyword evidence="3" id="KW-0647">Proteasome</keyword>
<dbReference type="WBParaSite" id="PSAMB.scaffold54size92479.g1327.t1">
    <property type="protein sequence ID" value="PSAMB.scaffold54size92479.g1327.t1"/>
    <property type="gene ID" value="PSAMB.scaffold54size92479.g1327"/>
</dbReference>
<dbReference type="GO" id="GO:0005634">
    <property type="term" value="C:nucleus"/>
    <property type="evidence" value="ECO:0007669"/>
    <property type="project" value="UniProtKB-SubCell"/>
</dbReference>
<proteinExistence type="inferred from homology"/>
<comment type="similarity">
    <text evidence="3">Belongs to the peptidase T1B family.</text>
</comment>
<sequence>MAAHQVAHRIAEENQRTLNPTCTGTSVVAVTFDGGVAIVADRVASYGKTARYKGVSRLYRLNSSTLIGFGGDHADFQFIQNLIYRRAHDYKAMCGDPDAELSPMAVHSYLTALLYYRRSRMNPLWNTLVVVGTQPDDEGVKKPFIGIVTLKGVAYHPKYVATGLGAMLIQQSLETEFRKHQATYGAETKLTKDEAVGLLRKAMELVYYHDCLAHSEYEIGVVTTEDAAVLPPEELVGNWAMAETNCNYE</sequence>
<keyword evidence="3" id="KW-0963">Cytoplasm</keyword>
<keyword evidence="1 3" id="KW-0539">Nucleus</keyword>
<protein>
    <recommendedName>
        <fullName evidence="3">Proteasome subunit beta</fullName>
    </recommendedName>
</protein>
<evidence type="ECO:0000256" key="1">
    <source>
        <dbReference type="ARBA" id="ARBA00023242"/>
    </source>
</evidence>
<evidence type="ECO:0000256" key="3">
    <source>
        <dbReference type="PIRNR" id="PIRNR001213"/>
    </source>
</evidence>
<dbReference type="AlphaFoldDB" id="A0A914WW96"/>
<dbReference type="InterPro" id="IPR023333">
    <property type="entry name" value="Proteasome_suB-type"/>
</dbReference>
<name>A0A914WW96_9BILA</name>
<accession>A0A914WW96</accession>
<dbReference type="Proteomes" id="UP000887566">
    <property type="component" value="Unplaced"/>
</dbReference>
<comment type="subunit">
    <text evidence="2">The 26S proteasome consists of a 20S proteasome core and two 19S regulatory subunits. The 20S proteasome core is composed of 28 subunits that are arranged in four stacked rings, resulting in a barrel-shaped structure. The two end rings are each formed by seven alpha subunits, and the two central rings are each formed by seven beta subunits. The catalytic chamber with the active sites is on the inside of the barrel.</text>
</comment>
<keyword evidence="4" id="KW-1185">Reference proteome</keyword>
<evidence type="ECO:0000256" key="2">
    <source>
        <dbReference type="ARBA" id="ARBA00026071"/>
    </source>
</evidence>
<dbReference type="GO" id="GO:0051603">
    <property type="term" value="P:proteolysis involved in protein catabolic process"/>
    <property type="evidence" value="ECO:0007669"/>
    <property type="project" value="InterPro"/>
</dbReference>
<evidence type="ECO:0000313" key="5">
    <source>
        <dbReference type="WBParaSite" id="PSAMB.scaffold54size92479.g1327.t1"/>
    </source>
</evidence>
<reference evidence="5" key="1">
    <citation type="submission" date="2022-11" db="UniProtKB">
        <authorList>
            <consortium name="WormBaseParasite"/>
        </authorList>
    </citation>
    <scope>IDENTIFICATION</scope>
</reference>
<dbReference type="InterPro" id="IPR029055">
    <property type="entry name" value="Ntn_hydrolases_N"/>
</dbReference>
<dbReference type="PANTHER" id="PTHR32194:SF6">
    <property type="entry name" value="PROTEASOME SUBUNIT BETA"/>
    <property type="match status" value="1"/>
</dbReference>
<organism evidence="4 5">
    <name type="scientific">Plectus sambesii</name>
    <dbReference type="NCBI Taxonomy" id="2011161"/>
    <lineage>
        <taxon>Eukaryota</taxon>
        <taxon>Metazoa</taxon>
        <taxon>Ecdysozoa</taxon>
        <taxon>Nematoda</taxon>
        <taxon>Chromadorea</taxon>
        <taxon>Plectida</taxon>
        <taxon>Plectina</taxon>
        <taxon>Plectoidea</taxon>
        <taxon>Plectidae</taxon>
        <taxon>Plectus</taxon>
    </lineage>
</organism>
<dbReference type="GO" id="GO:0019774">
    <property type="term" value="C:proteasome core complex, beta-subunit complex"/>
    <property type="evidence" value="ECO:0007669"/>
    <property type="project" value="UniProtKB-UniRule"/>
</dbReference>
<dbReference type="PIRSF" id="PIRSF001213">
    <property type="entry name" value="Psome_endopept_beta"/>
    <property type="match status" value="1"/>
</dbReference>
<comment type="function">
    <text evidence="3">Non-catalytic component of the proteasome.</text>
</comment>
<dbReference type="Pfam" id="PF00227">
    <property type="entry name" value="Proteasome"/>
    <property type="match status" value="1"/>
</dbReference>
<dbReference type="PANTHER" id="PTHR32194">
    <property type="entry name" value="METALLOPROTEASE TLDD"/>
    <property type="match status" value="1"/>
</dbReference>
<dbReference type="SUPFAM" id="SSF56235">
    <property type="entry name" value="N-terminal nucleophile aminohydrolases (Ntn hydrolases)"/>
    <property type="match status" value="1"/>
</dbReference>
<dbReference type="InterPro" id="IPR001353">
    <property type="entry name" value="Proteasome_sua/b"/>
</dbReference>